<feature type="domain" description="Integrase catalytic" evidence="1">
    <location>
        <begin position="1"/>
        <end position="128"/>
    </location>
</feature>
<dbReference type="InterPro" id="IPR012337">
    <property type="entry name" value="RNaseH-like_sf"/>
</dbReference>
<dbReference type="Gene3D" id="3.30.420.10">
    <property type="entry name" value="Ribonuclease H-like superfamily/Ribonuclease H"/>
    <property type="match status" value="1"/>
</dbReference>
<dbReference type="GO" id="GO:0015074">
    <property type="term" value="P:DNA integration"/>
    <property type="evidence" value="ECO:0007669"/>
    <property type="project" value="InterPro"/>
</dbReference>
<evidence type="ECO:0000313" key="3">
    <source>
        <dbReference type="EMBL" id="MBB4539402.1"/>
    </source>
</evidence>
<proteinExistence type="predicted"/>
<organism evidence="3 4">
    <name type="scientific">Rhizobium etli</name>
    <dbReference type="NCBI Taxonomy" id="29449"/>
    <lineage>
        <taxon>Bacteria</taxon>
        <taxon>Pseudomonadati</taxon>
        <taxon>Pseudomonadota</taxon>
        <taxon>Alphaproteobacteria</taxon>
        <taxon>Hyphomicrobiales</taxon>
        <taxon>Rhizobiaceae</taxon>
        <taxon>Rhizobium/Agrobacterium group</taxon>
        <taxon>Rhizobium</taxon>
    </lineage>
</organism>
<accession>A0A7W7EHN5</accession>
<name>A0A7W7EHN5_RHIET</name>
<protein>
    <recommendedName>
        <fullName evidence="1">Integrase catalytic domain-containing protein</fullName>
    </recommendedName>
</protein>
<dbReference type="SUPFAM" id="SSF53098">
    <property type="entry name" value="Ribonuclease H-like"/>
    <property type="match status" value="1"/>
</dbReference>
<comment type="caution">
    <text evidence="3">The sequence shown here is derived from an EMBL/GenBank/DDBJ whole genome shotgun (WGS) entry which is preliminary data.</text>
</comment>
<dbReference type="PROSITE" id="PS50994">
    <property type="entry name" value="INTEGRASE"/>
    <property type="match status" value="1"/>
</dbReference>
<gene>
    <name evidence="2" type="ORF">GGE46_006197</name>
    <name evidence="3" type="ORF">GGE57_006196</name>
</gene>
<dbReference type="GO" id="GO:0003676">
    <property type="term" value="F:nucleic acid binding"/>
    <property type="evidence" value="ECO:0007669"/>
    <property type="project" value="InterPro"/>
</dbReference>
<dbReference type="EMBL" id="JACIHU010000032">
    <property type="protein sequence ID" value="MBB4483571.1"/>
    <property type="molecule type" value="Genomic_DNA"/>
</dbReference>
<evidence type="ECO:0000259" key="1">
    <source>
        <dbReference type="PROSITE" id="PS50994"/>
    </source>
</evidence>
<evidence type="ECO:0000313" key="5">
    <source>
        <dbReference type="Proteomes" id="UP000557344"/>
    </source>
</evidence>
<dbReference type="Proteomes" id="UP000523431">
    <property type="component" value="Unassembled WGS sequence"/>
</dbReference>
<evidence type="ECO:0000313" key="2">
    <source>
        <dbReference type="EMBL" id="MBB4483571.1"/>
    </source>
</evidence>
<dbReference type="AlphaFoldDB" id="A0A7W7EHN5"/>
<dbReference type="InterPro" id="IPR036397">
    <property type="entry name" value="RNaseH_sf"/>
</dbReference>
<sequence length="262" mass="30883">MVREQTVLITALAELRKLLPFPLLGFDTDNDSVFMNESVHEYCLRDNIELTRCRPYRKNDQAFVEQKNGAIVRKIVGYRRFEGLRATRELAKLYSSMRLFVNFFQPSFKLKEKHRDGAKVIKRYHRPATLFQRLLDDPRTPEDTCLWLKAMYLTLEDFLSGLRIAWRGGEVKPTASSKPAAKRERRRPDPLLAVTAELEEWFEAEPWRTSRELLERLQVKCPGVYPDGLIRTVQRRMKIWRSTQAMRWCSGHSPMPRGRRKV</sequence>
<dbReference type="InterPro" id="IPR001584">
    <property type="entry name" value="Integrase_cat-core"/>
</dbReference>
<reference evidence="4 5" key="1">
    <citation type="submission" date="2020-08" db="EMBL/GenBank/DDBJ databases">
        <title>Genomic Encyclopedia of Type Strains, Phase IV (KMG-V): Genome sequencing to study the core and pangenomes of soil and plant-associated prokaryotes.</title>
        <authorList>
            <person name="Whitman W."/>
        </authorList>
    </citation>
    <scope>NUCLEOTIDE SEQUENCE [LARGE SCALE GENOMIC DNA]</scope>
    <source>
        <strain evidence="2 5">SEMIA 471</strain>
        <strain evidence="3 4">SEMIA 489</strain>
    </source>
</reference>
<dbReference type="EMBL" id="JACIID010000033">
    <property type="protein sequence ID" value="MBB4539402.1"/>
    <property type="molecule type" value="Genomic_DNA"/>
</dbReference>
<evidence type="ECO:0000313" key="4">
    <source>
        <dbReference type="Proteomes" id="UP000523431"/>
    </source>
</evidence>
<dbReference type="Proteomes" id="UP000557344">
    <property type="component" value="Unassembled WGS sequence"/>
</dbReference>